<dbReference type="CDD" id="cd02194">
    <property type="entry name" value="ThiL"/>
    <property type="match status" value="1"/>
</dbReference>
<dbReference type="PANTHER" id="PTHR30270">
    <property type="entry name" value="THIAMINE-MONOPHOSPHATE KINASE"/>
    <property type="match status" value="1"/>
</dbReference>
<protein>
    <recommendedName>
        <fullName evidence="1">PurM-like N-terminal domain-containing protein</fullName>
    </recommendedName>
</protein>
<dbReference type="InterPro" id="IPR006283">
    <property type="entry name" value="ThiL-like"/>
</dbReference>
<sequence>MAFSEQELLSVVASVFQPVSSADILIGIGDDAAVVRGSSQQVITTDVAVENVHFDKRWSNAFDIGRKVTAANIADILAMGAKPEYLVVALSLVGDEGLERVRELAEGIKHEADKTGTQVVGGDIARATAISIAMTAIGSVKSAITRSGAQVGDGIYISSLTGWSAAGLHMLKHDVEAIHAVHAMALNEFRAPSLDYGIDFSRANALTDTSDALLISCQSIAEASGVNLHIDPALIENAYEFKELLLLAQSLGVDVFEWILGGGEDHVFLATGVDLPGIRIGDVRQGAGVTGLEMKKAPQMWRHFQ</sequence>
<evidence type="ECO:0000313" key="2">
    <source>
        <dbReference type="EMBL" id="KGA18169.1"/>
    </source>
</evidence>
<dbReference type="SUPFAM" id="SSF56042">
    <property type="entry name" value="PurM C-terminal domain-like"/>
    <property type="match status" value="1"/>
</dbReference>
<proteinExistence type="inferred from homology"/>
<accession>A0A094Q7S7</accession>
<organism evidence="2">
    <name type="scientific">freshwater metagenome</name>
    <dbReference type="NCBI Taxonomy" id="449393"/>
    <lineage>
        <taxon>unclassified sequences</taxon>
        <taxon>metagenomes</taxon>
        <taxon>ecological metagenomes</taxon>
    </lineage>
</organism>
<dbReference type="EMBL" id="JNSK01000029">
    <property type="protein sequence ID" value="KGA18169.1"/>
    <property type="molecule type" value="Genomic_DNA"/>
</dbReference>
<gene>
    <name evidence="2" type="ORF">GM50_9515</name>
</gene>
<dbReference type="HAMAP" id="MF_02128">
    <property type="entry name" value="TMP_kinase"/>
    <property type="match status" value="1"/>
</dbReference>
<name>A0A094Q7S7_9ZZZZ</name>
<dbReference type="SUPFAM" id="SSF55326">
    <property type="entry name" value="PurM N-terminal domain-like"/>
    <property type="match status" value="1"/>
</dbReference>
<comment type="caution">
    <text evidence="2">The sequence shown here is derived from an EMBL/GenBank/DDBJ whole genome shotgun (WGS) entry which is preliminary data.</text>
</comment>
<feature type="domain" description="PurM-like N-terminal" evidence="1">
    <location>
        <begin position="29"/>
        <end position="140"/>
    </location>
</feature>
<evidence type="ECO:0000259" key="1">
    <source>
        <dbReference type="Pfam" id="PF00586"/>
    </source>
</evidence>
<dbReference type="InterPro" id="IPR036921">
    <property type="entry name" value="PurM-like_N_sf"/>
</dbReference>
<dbReference type="GO" id="GO:0009030">
    <property type="term" value="F:thiamine-phosphate kinase activity"/>
    <property type="evidence" value="ECO:0007669"/>
    <property type="project" value="InterPro"/>
</dbReference>
<dbReference type="AlphaFoldDB" id="A0A094Q7S7"/>
<dbReference type="Gene3D" id="3.90.650.10">
    <property type="entry name" value="PurM-like C-terminal domain"/>
    <property type="match status" value="1"/>
</dbReference>
<dbReference type="GO" id="GO:0009228">
    <property type="term" value="P:thiamine biosynthetic process"/>
    <property type="evidence" value="ECO:0007669"/>
    <property type="project" value="InterPro"/>
</dbReference>
<dbReference type="PIRSF" id="PIRSF005303">
    <property type="entry name" value="Thiam_monoph_kin"/>
    <property type="match status" value="1"/>
</dbReference>
<reference evidence="2" key="1">
    <citation type="submission" date="2014-05" db="EMBL/GenBank/DDBJ databases">
        <title>Key roles for freshwater Actinobacteria revealed by deep metagenomic sequencing.</title>
        <authorList>
            <person name="Ghai R."/>
            <person name="Mizuno C.M."/>
            <person name="Picazo A."/>
            <person name="Camacho A."/>
            <person name="Rodriguez-Valera F."/>
        </authorList>
    </citation>
    <scope>NUCLEOTIDE SEQUENCE</scope>
</reference>
<dbReference type="Pfam" id="PF00586">
    <property type="entry name" value="AIRS"/>
    <property type="match status" value="1"/>
</dbReference>
<dbReference type="InterPro" id="IPR036676">
    <property type="entry name" value="PurM-like_C_sf"/>
</dbReference>
<dbReference type="PANTHER" id="PTHR30270:SF0">
    <property type="entry name" value="THIAMINE-MONOPHOSPHATE KINASE"/>
    <property type="match status" value="1"/>
</dbReference>
<dbReference type="Gene3D" id="3.30.1330.10">
    <property type="entry name" value="PurM-like, N-terminal domain"/>
    <property type="match status" value="1"/>
</dbReference>
<dbReference type="NCBIfam" id="TIGR01379">
    <property type="entry name" value="thiL"/>
    <property type="match status" value="1"/>
</dbReference>
<dbReference type="InterPro" id="IPR016188">
    <property type="entry name" value="PurM-like_N"/>
</dbReference>